<gene>
    <name evidence="5" type="ORF">HMPREF1127_1307</name>
</gene>
<evidence type="ECO:0000313" key="5">
    <source>
        <dbReference type="EMBL" id="EJU17586.1"/>
    </source>
</evidence>
<keyword evidence="3" id="KW-0804">Transcription</keyword>
<evidence type="ECO:0000313" key="6">
    <source>
        <dbReference type="Proteomes" id="UP000003120"/>
    </source>
</evidence>
<accession>A0AAN3VVV1</accession>
<sequence length="344" mass="39020">MKIDSKWIAKLSGVSRSTVSRVINDYPDISPATKEKVWKVIKENGYYPNISAQKLAGKKTNIIGLLVYTGKSSTDKNKRKRISESLYYSELISEIIDEAENLGYVVLVSYLSSESSDWRKIFQNELIEGAIVLAGGKKIGQISELILSSYKILLLDYEKMISNERVGTMKANHVLGGYKATEYLIQRGHHRILHITGEIKRKISIQRARGYLECLGHYGIETHEILYSQFDQEKAYCTLRNYIKEKKGFYFTAIFAGNDYIALGVMKALQEHHLKVPEDVSIIAYDNMDLCKYTTPKITSVDHLGENIAKKALLSLIDIIHGKKGGEEETEILIQERESVATRK</sequence>
<dbReference type="InterPro" id="IPR046335">
    <property type="entry name" value="LacI/GalR-like_sensor"/>
</dbReference>
<organism evidence="5 6">
    <name type="scientific">Fusobacterium necrophorum subsp. funduliforme Fnf 1007</name>
    <dbReference type="NCBI Taxonomy" id="1161424"/>
    <lineage>
        <taxon>Bacteria</taxon>
        <taxon>Fusobacteriati</taxon>
        <taxon>Fusobacteriota</taxon>
        <taxon>Fusobacteriia</taxon>
        <taxon>Fusobacteriales</taxon>
        <taxon>Fusobacteriaceae</taxon>
        <taxon>Fusobacterium</taxon>
    </lineage>
</organism>
<dbReference type="CDD" id="cd01392">
    <property type="entry name" value="HTH_LacI"/>
    <property type="match status" value="1"/>
</dbReference>
<dbReference type="Gene3D" id="3.40.50.2300">
    <property type="match status" value="2"/>
</dbReference>
<evidence type="ECO:0000256" key="2">
    <source>
        <dbReference type="ARBA" id="ARBA00023125"/>
    </source>
</evidence>
<evidence type="ECO:0000259" key="4">
    <source>
        <dbReference type="PROSITE" id="PS50932"/>
    </source>
</evidence>
<dbReference type="PROSITE" id="PS50932">
    <property type="entry name" value="HTH_LACI_2"/>
    <property type="match status" value="1"/>
</dbReference>
<name>A0AAN3VVV1_9FUSO</name>
<feature type="domain" description="HTH lacI-type" evidence="4">
    <location>
        <begin position="8"/>
        <end position="57"/>
    </location>
</feature>
<proteinExistence type="predicted"/>
<dbReference type="SUPFAM" id="SSF53822">
    <property type="entry name" value="Periplasmic binding protein-like I"/>
    <property type="match status" value="1"/>
</dbReference>
<dbReference type="Gene3D" id="1.10.260.40">
    <property type="entry name" value="lambda repressor-like DNA-binding domains"/>
    <property type="match status" value="1"/>
</dbReference>
<dbReference type="RefSeq" id="WP_005961425.1">
    <property type="nucleotide sequence ID" value="NZ_ALKK01000046.1"/>
</dbReference>
<dbReference type="Pfam" id="PF13377">
    <property type="entry name" value="Peripla_BP_3"/>
    <property type="match status" value="1"/>
</dbReference>
<dbReference type="GO" id="GO:0000976">
    <property type="term" value="F:transcription cis-regulatory region binding"/>
    <property type="evidence" value="ECO:0007669"/>
    <property type="project" value="TreeGrafter"/>
</dbReference>
<dbReference type="InterPro" id="IPR010982">
    <property type="entry name" value="Lambda_DNA-bd_dom_sf"/>
</dbReference>
<dbReference type="Proteomes" id="UP000003120">
    <property type="component" value="Unassembled WGS sequence"/>
</dbReference>
<dbReference type="InterPro" id="IPR028082">
    <property type="entry name" value="Peripla_BP_I"/>
</dbReference>
<dbReference type="Pfam" id="PF00356">
    <property type="entry name" value="LacI"/>
    <property type="match status" value="1"/>
</dbReference>
<dbReference type="AlphaFoldDB" id="A0AAN3VVV1"/>
<evidence type="ECO:0000256" key="3">
    <source>
        <dbReference type="ARBA" id="ARBA00023163"/>
    </source>
</evidence>
<evidence type="ECO:0000256" key="1">
    <source>
        <dbReference type="ARBA" id="ARBA00023015"/>
    </source>
</evidence>
<dbReference type="PANTHER" id="PTHR30146">
    <property type="entry name" value="LACI-RELATED TRANSCRIPTIONAL REPRESSOR"/>
    <property type="match status" value="1"/>
</dbReference>
<comment type="caution">
    <text evidence="5">The sequence shown here is derived from an EMBL/GenBank/DDBJ whole genome shotgun (WGS) entry which is preliminary data.</text>
</comment>
<protein>
    <submittedName>
        <fullName evidence="5">Periplasmic-binding protein-like domain protein</fullName>
    </submittedName>
</protein>
<dbReference type="GeneID" id="75075004"/>
<dbReference type="SUPFAM" id="SSF47413">
    <property type="entry name" value="lambda repressor-like DNA-binding domains"/>
    <property type="match status" value="1"/>
</dbReference>
<keyword evidence="2" id="KW-0238">DNA-binding</keyword>
<dbReference type="InterPro" id="IPR000843">
    <property type="entry name" value="HTH_LacI"/>
</dbReference>
<dbReference type="PANTHER" id="PTHR30146:SF109">
    <property type="entry name" value="HTH-TYPE TRANSCRIPTIONAL REGULATOR GALS"/>
    <property type="match status" value="1"/>
</dbReference>
<keyword evidence="1" id="KW-0805">Transcription regulation</keyword>
<dbReference type="EMBL" id="ALKK01000046">
    <property type="protein sequence ID" value="EJU17586.1"/>
    <property type="molecule type" value="Genomic_DNA"/>
</dbReference>
<dbReference type="GO" id="GO:0003700">
    <property type="term" value="F:DNA-binding transcription factor activity"/>
    <property type="evidence" value="ECO:0007669"/>
    <property type="project" value="TreeGrafter"/>
</dbReference>
<dbReference type="CDD" id="cd06267">
    <property type="entry name" value="PBP1_LacI_sugar_binding-like"/>
    <property type="match status" value="1"/>
</dbReference>
<dbReference type="SMART" id="SM00354">
    <property type="entry name" value="HTH_LACI"/>
    <property type="match status" value="1"/>
</dbReference>
<reference evidence="5 6" key="1">
    <citation type="submission" date="2012-07" db="EMBL/GenBank/DDBJ databases">
        <authorList>
            <person name="Durkin A.S."/>
            <person name="McCorrison J."/>
            <person name="Torralba M."/>
            <person name="Gillis M."/>
            <person name="Methe B."/>
            <person name="Sutton G."/>
            <person name="Nelson K.E."/>
        </authorList>
    </citation>
    <scope>NUCLEOTIDE SEQUENCE [LARGE SCALE GENOMIC DNA]</scope>
    <source>
        <strain evidence="5 6">Fnf 1007</strain>
    </source>
</reference>